<accession>A0AAE8N0J1</accession>
<comment type="caution">
    <text evidence="4">The sequence shown here is derived from an EMBL/GenBank/DDBJ whole genome shotgun (WGS) entry which is preliminary data.</text>
</comment>
<evidence type="ECO:0000256" key="1">
    <source>
        <dbReference type="ARBA" id="ARBA00023136"/>
    </source>
</evidence>
<name>A0AAE8N0J1_9PEZI</name>
<reference evidence="4" key="1">
    <citation type="submission" date="2018-03" db="EMBL/GenBank/DDBJ databases">
        <authorList>
            <person name="Guldener U."/>
        </authorList>
    </citation>
    <scope>NUCLEOTIDE SEQUENCE</scope>
</reference>
<keyword evidence="4" id="KW-0540">Nuclease</keyword>
<protein>
    <submittedName>
        <fullName evidence="4">Related to cell division control protein/predicted DNA repair exonuclease</fullName>
    </submittedName>
</protein>
<dbReference type="InterPro" id="IPR033308">
    <property type="entry name" value="PGAP5/Cdc1/Ted1"/>
</dbReference>
<dbReference type="PANTHER" id="PTHR13315:SF1">
    <property type="entry name" value="PROTEIN TED1"/>
    <property type="match status" value="1"/>
</dbReference>
<keyword evidence="1 3" id="KW-0472">Membrane</keyword>
<evidence type="ECO:0000256" key="2">
    <source>
        <dbReference type="SAM" id="MobiDB-lite"/>
    </source>
</evidence>
<keyword evidence="4" id="KW-0131">Cell cycle</keyword>
<dbReference type="Proteomes" id="UP001187682">
    <property type="component" value="Unassembled WGS sequence"/>
</dbReference>
<evidence type="ECO:0000313" key="5">
    <source>
        <dbReference type="Proteomes" id="UP001187682"/>
    </source>
</evidence>
<keyword evidence="4" id="KW-0132">Cell division</keyword>
<sequence length="692" mass="76590">MYLAAPLRQGLRLVLPVLLPIALASTIWLYLYPVFQNCAFPLPPYSTLNLSSSSPSAAAFLDTATRHVPSLGLADPVPRAPFRLLALGDPQLEGDTSIPNLYLGVVPHLKSLYRHATFRTAHSSLRQRIRQICHDLVDFYLEDIPNELESVRKRIDHFGNDFYLAHIYRTLDWWAVPTHATVLGDLVGSQWISDAEFRRRGNRFWNRVFRGTERVADDLAAYPDDEYDLAAILDPTDSDAANDTDLSAWRRRLINVAGNHDIGYAGDLTPARLARFERVFGKANYELRFELPLSDPTLLETLYDPDANPTSTRLMPELRVVVSNDMNLDTPAFSGPLQDDTYAFINKVINTGAAVEFSGHFTVVLTHIPFYKPAGTCVDKPYFDFFPSAEGGGVREQNMLSQDASRGFLEGIYGMSGNKKAAGRGMGRKGVVLNGHDHAGCDTYHFINQTNGTRASERKWEARRWLDAKEAGVVGKEGHPGIREITVRSMMGDFHGNAGLLSAWFDEAAWEWKVEYVACRLGTQHGWWAVHILDLVGVVGLVVWGVMIALGLGVDGGETAQAKGGEGKTVRAKEESVPVKGEAARVKGETGRTRQSLQAKPDPKARLRDTTQTMNPELLLLACLAAAATALTLGLEPRLDLFIPVPANKTAACPSARPETCDCEKFREKDDAKYFQCATDPFCEHCSGRWTV</sequence>
<feature type="transmembrane region" description="Helical" evidence="3">
    <location>
        <begin position="12"/>
        <end position="31"/>
    </location>
</feature>
<dbReference type="EMBL" id="ONZQ02000006">
    <property type="protein sequence ID" value="SPO02577.1"/>
    <property type="molecule type" value="Genomic_DNA"/>
</dbReference>
<keyword evidence="3" id="KW-0812">Transmembrane</keyword>
<dbReference type="GO" id="GO:0005783">
    <property type="term" value="C:endoplasmic reticulum"/>
    <property type="evidence" value="ECO:0007669"/>
    <property type="project" value="TreeGrafter"/>
</dbReference>
<evidence type="ECO:0000256" key="3">
    <source>
        <dbReference type="SAM" id="Phobius"/>
    </source>
</evidence>
<keyword evidence="5" id="KW-1185">Reference proteome</keyword>
<organism evidence="4 5">
    <name type="scientific">Cephalotrichum gorgonifer</name>
    <dbReference type="NCBI Taxonomy" id="2041049"/>
    <lineage>
        <taxon>Eukaryota</taxon>
        <taxon>Fungi</taxon>
        <taxon>Dikarya</taxon>
        <taxon>Ascomycota</taxon>
        <taxon>Pezizomycotina</taxon>
        <taxon>Sordariomycetes</taxon>
        <taxon>Hypocreomycetidae</taxon>
        <taxon>Microascales</taxon>
        <taxon>Microascaceae</taxon>
        <taxon>Cephalotrichum</taxon>
    </lineage>
</organism>
<feature type="transmembrane region" description="Helical" evidence="3">
    <location>
        <begin position="527"/>
        <end position="554"/>
    </location>
</feature>
<dbReference type="GO" id="GO:0051301">
    <property type="term" value="P:cell division"/>
    <property type="evidence" value="ECO:0007669"/>
    <property type="project" value="UniProtKB-KW"/>
</dbReference>
<dbReference type="GO" id="GO:0006506">
    <property type="term" value="P:GPI anchor biosynthetic process"/>
    <property type="evidence" value="ECO:0007669"/>
    <property type="project" value="InterPro"/>
</dbReference>
<proteinExistence type="predicted"/>
<dbReference type="SUPFAM" id="SSF56300">
    <property type="entry name" value="Metallo-dependent phosphatases"/>
    <property type="match status" value="1"/>
</dbReference>
<feature type="compositionally biased region" description="Basic and acidic residues" evidence="2">
    <location>
        <begin position="565"/>
        <end position="592"/>
    </location>
</feature>
<keyword evidence="3" id="KW-1133">Transmembrane helix</keyword>
<feature type="region of interest" description="Disordered" evidence="2">
    <location>
        <begin position="559"/>
        <end position="606"/>
    </location>
</feature>
<dbReference type="InterPro" id="IPR029052">
    <property type="entry name" value="Metallo-depent_PP-like"/>
</dbReference>
<dbReference type="GO" id="GO:0016020">
    <property type="term" value="C:membrane"/>
    <property type="evidence" value="ECO:0007669"/>
    <property type="project" value="GOC"/>
</dbReference>
<keyword evidence="4" id="KW-0269">Exonuclease</keyword>
<dbReference type="GO" id="GO:0004527">
    <property type="term" value="F:exonuclease activity"/>
    <property type="evidence" value="ECO:0007669"/>
    <property type="project" value="UniProtKB-KW"/>
</dbReference>
<dbReference type="PANTHER" id="PTHR13315">
    <property type="entry name" value="METALLO PHOSPHOESTERASE RELATED"/>
    <property type="match status" value="1"/>
</dbReference>
<gene>
    <name evidence="4" type="ORF">DNG_05250</name>
</gene>
<keyword evidence="4" id="KW-0378">Hydrolase</keyword>
<dbReference type="AlphaFoldDB" id="A0AAE8N0J1"/>
<feature type="transmembrane region" description="Helical" evidence="3">
    <location>
        <begin position="618"/>
        <end position="635"/>
    </location>
</feature>
<evidence type="ECO:0000313" key="4">
    <source>
        <dbReference type="EMBL" id="SPO02577.1"/>
    </source>
</evidence>